<dbReference type="PANTHER" id="PTHR43713">
    <property type="entry name" value="GLUTAMATE-1-SEMIALDEHYDE 2,1-AMINOMUTASE"/>
    <property type="match status" value="1"/>
</dbReference>
<protein>
    <submittedName>
        <fullName evidence="4">Glutamate-1-semialdehyde 2,1-aminomutase</fullName>
        <ecNumber evidence="4">5.4.3.8</ecNumber>
    </submittedName>
</protein>
<keyword evidence="5" id="KW-1185">Reference proteome</keyword>
<dbReference type="InterPro" id="IPR015421">
    <property type="entry name" value="PyrdxlP-dep_Trfase_major"/>
</dbReference>
<evidence type="ECO:0000313" key="4">
    <source>
        <dbReference type="EMBL" id="AFU60269.1"/>
    </source>
</evidence>
<evidence type="ECO:0000256" key="2">
    <source>
        <dbReference type="ARBA" id="ARBA00001933"/>
    </source>
</evidence>
<dbReference type="EMBL" id="CP002408">
    <property type="protein sequence ID" value="AFU60269.1"/>
    <property type="molecule type" value="Genomic_DNA"/>
</dbReference>
<gene>
    <name evidence="4" type="primary">hemL4</name>
    <name evidence="4" type="ordered locus">Ngar_c33540</name>
</gene>
<dbReference type="KEGG" id="nga:Ngar_c33540"/>
<comment type="cofactor">
    <cofactor evidence="2">
        <name>pyridoxal 5'-phosphate</name>
        <dbReference type="ChEBI" id="CHEBI:597326"/>
    </cofactor>
</comment>
<dbReference type="InterPro" id="IPR015422">
    <property type="entry name" value="PyrdxlP-dep_Trfase_small"/>
</dbReference>
<evidence type="ECO:0000313" key="5">
    <source>
        <dbReference type="Proteomes" id="UP000008037"/>
    </source>
</evidence>
<dbReference type="InterPro" id="IPR015424">
    <property type="entry name" value="PyrdxlP-dep_Trfase"/>
</dbReference>
<dbReference type="GO" id="GO:0042286">
    <property type="term" value="F:glutamate-1-semialdehyde 2,1-aminomutase activity"/>
    <property type="evidence" value="ECO:0007669"/>
    <property type="project" value="UniProtKB-EC"/>
</dbReference>
<dbReference type="PANTHER" id="PTHR43713:SF3">
    <property type="entry name" value="GLUTAMATE-1-SEMIALDEHYDE 2,1-AMINOMUTASE 1, CHLOROPLASTIC-RELATED"/>
    <property type="match status" value="1"/>
</dbReference>
<evidence type="ECO:0000256" key="3">
    <source>
        <dbReference type="ARBA" id="ARBA00023235"/>
    </source>
</evidence>
<dbReference type="InParanoid" id="K0IP02"/>
<evidence type="ECO:0000256" key="1">
    <source>
        <dbReference type="ARBA" id="ARBA00001579"/>
    </source>
</evidence>
<sequence length="148" mass="16970">MKENATKKILRNGTYARNPVSIAAADATVDEIIMKKGYVHRNIEKFGTALMNGIRDILYYRKVDGIVQGYPSMFHVLFTKQDGVHNYREYLKCDNKFSSKLQERVLERGVMLSELFFTCTAHNGEDLQQTLEAFDASLLQQQVSSKRL</sequence>
<dbReference type="Proteomes" id="UP000008037">
    <property type="component" value="Chromosome"/>
</dbReference>
<accession>K0IP02</accession>
<dbReference type="HOGENOM" id="CLU_1754763_0_0_2"/>
<dbReference type="EC" id="5.4.3.8" evidence="4"/>
<organism evidence="4 5">
    <name type="scientific">Nitrososphaera gargensis (strain Ga9.2)</name>
    <dbReference type="NCBI Taxonomy" id="1237085"/>
    <lineage>
        <taxon>Archaea</taxon>
        <taxon>Nitrososphaerota</taxon>
        <taxon>Nitrososphaeria</taxon>
        <taxon>Nitrososphaerales</taxon>
        <taxon>Nitrososphaeraceae</taxon>
        <taxon>Nitrososphaera</taxon>
    </lineage>
</organism>
<dbReference type="Gene3D" id="3.40.640.10">
    <property type="entry name" value="Type I PLP-dependent aspartate aminotransferase-like (Major domain)"/>
    <property type="match status" value="1"/>
</dbReference>
<comment type="catalytic activity">
    <reaction evidence="1">
        <text>(S)-4-amino-5-oxopentanoate = 5-aminolevulinate</text>
        <dbReference type="Rhea" id="RHEA:14265"/>
        <dbReference type="ChEBI" id="CHEBI:57501"/>
        <dbReference type="ChEBI" id="CHEBI:356416"/>
        <dbReference type="EC" id="5.4.3.8"/>
    </reaction>
</comment>
<proteinExistence type="predicted"/>
<dbReference type="SUPFAM" id="SSF53383">
    <property type="entry name" value="PLP-dependent transferases"/>
    <property type="match status" value="1"/>
</dbReference>
<keyword evidence="3 4" id="KW-0413">Isomerase</keyword>
<dbReference type="AlphaFoldDB" id="K0IP02"/>
<reference evidence="4 5" key="1">
    <citation type="journal article" date="2012" name="Environ. Microbiol.">
        <title>The genome of the ammonia-oxidizing Candidatus Nitrososphaera gargensis: insights into metabolic versatility and environmental adaptations.</title>
        <authorList>
            <person name="Spang A."/>
            <person name="Poehlein A."/>
            <person name="Offre P."/>
            <person name="Zumbragel S."/>
            <person name="Haider S."/>
            <person name="Rychlik N."/>
            <person name="Nowka B."/>
            <person name="Schmeisser C."/>
            <person name="Lebedeva E.V."/>
            <person name="Rattei T."/>
            <person name="Bohm C."/>
            <person name="Schmid M."/>
            <person name="Galushko A."/>
            <person name="Hatzenpichler R."/>
            <person name="Weinmaier T."/>
            <person name="Daniel R."/>
            <person name="Schleper C."/>
            <person name="Spieck E."/>
            <person name="Streit W."/>
            <person name="Wagner M."/>
        </authorList>
    </citation>
    <scope>NUCLEOTIDE SEQUENCE [LARGE SCALE GENOMIC DNA]</scope>
    <source>
        <strain evidence="5">Ga9.2</strain>
    </source>
</reference>
<dbReference type="STRING" id="1237085.Ngar_c33540"/>
<name>K0IP02_NITGG</name>
<dbReference type="Gene3D" id="3.90.1150.10">
    <property type="entry name" value="Aspartate Aminotransferase, domain 1"/>
    <property type="match status" value="1"/>
</dbReference>